<comment type="caution">
    <text evidence="1">The sequence shown here is derived from an EMBL/GenBank/DDBJ whole genome shotgun (WGS) entry which is preliminary data.</text>
</comment>
<evidence type="ECO:0000313" key="2">
    <source>
        <dbReference type="Proteomes" id="UP001596445"/>
    </source>
</evidence>
<protein>
    <recommendedName>
        <fullName evidence="3">Tat (Twin-arginine translocation) pathway signal sequence</fullName>
    </recommendedName>
</protein>
<gene>
    <name evidence="1" type="ORF">ACFQQG_15750</name>
</gene>
<accession>A0ABD5W4S0</accession>
<proteinExistence type="predicted"/>
<dbReference type="PROSITE" id="PS51318">
    <property type="entry name" value="TAT"/>
    <property type="match status" value="1"/>
</dbReference>
<evidence type="ECO:0008006" key="3">
    <source>
        <dbReference type="Google" id="ProtNLM"/>
    </source>
</evidence>
<dbReference type="InterPro" id="IPR006311">
    <property type="entry name" value="TAT_signal"/>
</dbReference>
<sequence>MSGKRYELGRRRFLQATGAGVAVVASLSGATGSTAGRQVEDAPDEDEYEEILAEMDGDGSEENPYVVTDVVELQAMSGDTSGRYELGTDIDASTTANWNDGAGFAPIVAPPADDSEEGGRPRTRAFTGELTGNGHEISGLTVQRPDETGAGLLLANRGAVVDLTISDATVAGQAAGILAASTGGGVRGVTVRGSVSGERTVGGLAGTNEGAIGECEGTVEVSGQQRVGGLVGANNGNVGGSSVDGSVDGNADVGGAFGVVSANSAVGRVDATTTVSGSERVGGFAGDHSGRISGSTATGDVSGERLVGGFVGECWGNCWALPHAGQSRGPKTSADSLARVTTGCGPVRFTAT</sequence>
<dbReference type="Proteomes" id="UP001596445">
    <property type="component" value="Unassembled WGS sequence"/>
</dbReference>
<evidence type="ECO:0000313" key="1">
    <source>
        <dbReference type="EMBL" id="MFC7059359.1"/>
    </source>
</evidence>
<dbReference type="RefSeq" id="WP_382186318.1">
    <property type="nucleotide sequence ID" value="NZ_JBHSZI010000001.1"/>
</dbReference>
<name>A0ABD5W4S0_9EURY</name>
<dbReference type="Gene3D" id="2.160.20.110">
    <property type="match status" value="1"/>
</dbReference>
<dbReference type="AlphaFoldDB" id="A0ABD5W4S0"/>
<keyword evidence="2" id="KW-1185">Reference proteome</keyword>
<reference evidence="1 2" key="1">
    <citation type="journal article" date="2019" name="Int. J. Syst. Evol. Microbiol.">
        <title>The Global Catalogue of Microorganisms (GCM) 10K type strain sequencing project: providing services to taxonomists for standard genome sequencing and annotation.</title>
        <authorList>
            <consortium name="The Broad Institute Genomics Platform"/>
            <consortium name="The Broad Institute Genome Sequencing Center for Infectious Disease"/>
            <person name="Wu L."/>
            <person name="Ma J."/>
        </authorList>
    </citation>
    <scope>NUCLEOTIDE SEQUENCE [LARGE SCALE GENOMIC DNA]</scope>
    <source>
        <strain evidence="1 2">JCM 30072</strain>
    </source>
</reference>
<organism evidence="1 2">
    <name type="scientific">Halovenus salina</name>
    <dbReference type="NCBI Taxonomy" id="1510225"/>
    <lineage>
        <taxon>Archaea</taxon>
        <taxon>Methanobacteriati</taxon>
        <taxon>Methanobacteriota</taxon>
        <taxon>Stenosarchaea group</taxon>
        <taxon>Halobacteria</taxon>
        <taxon>Halobacteriales</taxon>
        <taxon>Haloarculaceae</taxon>
        <taxon>Halovenus</taxon>
    </lineage>
</organism>
<dbReference type="EMBL" id="JBHSZI010000001">
    <property type="protein sequence ID" value="MFC7059359.1"/>
    <property type="molecule type" value="Genomic_DNA"/>
</dbReference>